<keyword evidence="6" id="KW-1185">Reference proteome</keyword>
<dbReference type="InterPro" id="IPR002048">
    <property type="entry name" value="EF_hand_dom"/>
</dbReference>
<comment type="caution">
    <text evidence="5">The sequence shown here is derived from an EMBL/GenBank/DDBJ whole genome shotgun (WGS) entry which is preliminary data.</text>
</comment>
<evidence type="ECO:0000256" key="3">
    <source>
        <dbReference type="ARBA" id="ARBA00022837"/>
    </source>
</evidence>
<evidence type="ECO:0000313" key="5">
    <source>
        <dbReference type="EMBL" id="MFH4973776.1"/>
    </source>
</evidence>
<feature type="domain" description="EF-hand" evidence="4">
    <location>
        <begin position="1"/>
        <end position="24"/>
    </location>
</feature>
<keyword evidence="2" id="KW-0677">Repeat</keyword>
<evidence type="ECO:0000313" key="6">
    <source>
        <dbReference type="Proteomes" id="UP001608902"/>
    </source>
</evidence>
<keyword evidence="1" id="KW-0479">Metal-binding</keyword>
<dbReference type="InterPro" id="IPR018247">
    <property type="entry name" value="EF_Hand_1_Ca_BS"/>
</dbReference>
<dbReference type="PANTHER" id="PTHR34524:SF6">
    <property type="entry name" value="CALCYPHOSINE LIKE"/>
    <property type="match status" value="1"/>
</dbReference>
<name>A0ABD6E3F1_9BILA</name>
<dbReference type="InterPro" id="IPR051581">
    <property type="entry name" value="Ca-bind"/>
</dbReference>
<keyword evidence="3" id="KW-0106">Calcium</keyword>
<organism evidence="5 6">
    <name type="scientific">Gnathostoma spinigerum</name>
    <dbReference type="NCBI Taxonomy" id="75299"/>
    <lineage>
        <taxon>Eukaryota</taxon>
        <taxon>Metazoa</taxon>
        <taxon>Ecdysozoa</taxon>
        <taxon>Nematoda</taxon>
        <taxon>Chromadorea</taxon>
        <taxon>Rhabditida</taxon>
        <taxon>Spirurina</taxon>
        <taxon>Gnathostomatomorpha</taxon>
        <taxon>Gnathostomatoidea</taxon>
        <taxon>Gnathostomatidae</taxon>
        <taxon>Gnathostoma</taxon>
    </lineage>
</organism>
<reference evidence="5 6" key="1">
    <citation type="submission" date="2024-08" db="EMBL/GenBank/DDBJ databases">
        <title>Gnathostoma spinigerum genome.</title>
        <authorList>
            <person name="Gonzalez-Bertolin B."/>
            <person name="Monzon S."/>
            <person name="Zaballos A."/>
            <person name="Jimenez P."/>
            <person name="Dekumyoy P."/>
            <person name="Varona S."/>
            <person name="Cuesta I."/>
            <person name="Sumanam S."/>
            <person name="Adisakwattana P."/>
            <person name="Gasser R.B."/>
            <person name="Hernandez-Gonzalez A."/>
            <person name="Young N.D."/>
            <person name="Perteguer M.J."/>
        </authorList>
    </citation>
    <scope>NUCLEOTIDE SEQUENCE [LARGE SCALE GENOMIC DNA]</scope>
    <source>
        <strain evidence="5">AL3</strain>
        <tissue evidence="5">Liver</tissue>
    </source>
</reference>
<dbReference type="InterPro" id="IPR011992">
    <property type="entry name" value="EF-hand-dom_pair"/>
</dbReference>
<feature type="domain" description="EF-hand" evidence="4">
    <location>
        <begin position="61"/>
        <end position="96"/>
    </location>
</feature>
<gene>
    <name evidence="5" type="ORF">AB6A40_000485</name>
</gene>
<evidence type="ECO:0000256" key="2">
    <source>
        <dbReference type="ARBA" id="ARBA00022737"/>
    </source>
</evidence>
<dbReference type="PROSITE" id="PS00018">
    <property type="entry name" value="EF_HAND_1"/>
    <property type="match status" value="2"/>
</dbReference>
<evidence type="ECO:0000256" key="1">
    <source>
        <dbReference type="ARBA" id="ARBA00022723"/>
    </source>
</evidence>
<dbReference type="PANTHER" id="PTHR34524">
    <property type="entry name" value="CALCYPHOSIN"/>
    <property type="match status" value="1"/>
</dbReference>
<accession>A0ABD6E3F1</accession>
<dbReference type="SMART" id="SM00054">
    <property type="entry name" value="EFh"/>
    <property type="match status" value="2"/>
</dbReference>
<sequence>MDDDSNHRIDLEEFRKGLRDFGVATDENLVCAAFKQLDKDGSGTIDFDEFLNALRPPMSASRRAIIEMAFKKLDKTGDGVVTVDDMNDNFNANKYPEFISGEKTKAEIFQKFLKNFEIGEHVDGKVTKKEFFNYYAGVSAAIDSDIYFDLMMRNAWKL</sequence>
<dbReference type="PROSITE" id="PS50222">
    <property type="entry name" value="EF_HAND_2"/>
    <property type="match status" value="3"/>
</dbReference>
<proteinExistence type="predicted"/>
<dbReference type="SUPFAM" id="SSF47473">
    <property type="entry name" value="EF-hand"/>
    <property type="match status" value="1"/>
</dbReference>
<dbReference type="Pfam" id="PF13499">
    <property type="entry name" value="EF-hand_7"/>
    <property type="match status" value="1"/>
</dbReference>
<dbReference type="EMBL" id="JBGFUD010000135">
    <property type="protein sequence ID" value="MFH4973776.1"/>
    <property type="molecule type" value="Genomic_DNA"/>
</dbReference>
<protein>
    <recommendedName>
        <fullName evidence="4">EF-hand domain-containing protein</fullName>
    </recommendedName>
</protein>
<dbReference type="Proteomes" id="UP001608902">
    <property type="component" value="Unassembled WGS sequence"/>
</dbReference>
<evidence type="ECO:0000259" key="4">
    <source>
        <dbReference type="PROSITE" id="PS50222"/>
    </source>
</evidence>
<dbReference type="Gene3D" id="1.10.238.10">
    <property type="entry name" value="EF-hand"/>
    <property type="match status" value="2"/>
</dbReference>
<dbReference type="AlphaFoldDB" id="A0ABD6E3F1"/>
<dbReference type="GO" id="GO:0046872">
    <property type="term" value="F:metal ion binding"/>
    <property type="evidence" value="ECO:0007669"/>
    <property type="project" value="UniProtKB-KW"/>
</dbReference>
<feature type="domain" description="EF-hand" evidence="4">
    <location>
        <begin position="25"/>
        <end position="60"/>
    </location>
</feature>